<feature type="domain" description="C2H2-type" evidence="6">
    <location>
        <begin position="502"/>
        <end position="532"/>
    </location>
</feature>
<feature type="domain" description="C2H2-type" evidence="6">
    <location>
        <begin position="914"/>
        <end position="941"/>
    </location>
</feature>
<evidence type="ECO:0000256" key="3">
    <source>
        <dbReference type="ARBA" id="ARBA00022771"/>
    </source>
</evidence>
<dbReference type="SUPFAM" id="SSF57667">
    <property type="entry name" value="beta-beta-alpha zinc fingers"/>
    <property type="match status" value="5"/>
</dbReference>
<dbReference type="VEuPathDB" id="VectorBase:AATE002017"/>
<evidence type="ECO:0000313" key="7">
    <source>
        <dbReference type="EnsemblMetazoa" id="AATE002017-PA.1"/>
    </source>
</evidence>
<dbReference type="PANTHER" id="PTHR24379:SF123">
    <property type="entry name" value="ZINC FINGER AND BTB DOMAIN CONTAINING 17"/>
    <property type="match status" value="1"/>
</dbReference>
<accession>A0A182IMN7</accession>
<dbReference type="GO" id="GO:0000981">
    <property type="term" value="F:DNA-binding transcription factor activity, RNA polymerase II-specific"/>
    <property type="evidence" value="ECO:0007669"/>
    <property type="project" value="TreeGrafter"/>
</dbReference>
<name>A0A182IMN7_ANOAO</name>
<feature type="domain" description="C2H2-type" evidence="6">
    <location>
        <begin position="885"/>
        <end position="913"/>
    </location>
</feature>
<dbReference type="PROSITE" id="PS00028">
    <property type="entry name" value="ZINC_FINGER_C2H2_1"/>
    <property type="match status" value="8"/>
</dbReference>
<dbReference type="GO" id="GO:0005634">
    <property type="term" value="C:nucleus"/>
    <property type="evidence" value="ECO:0007669"/>
    <property type="project" value="TreeGrafter"/>
</dbReference>
<keyword evidence="2" id="KW-0677">Repeat</keyword>
<feature type="domain" description="C2H2-type" evidence="6">
    <location>
        <begin position="669"/>
        <end position="699"/>
    </location>
</feature>
<dbReference type="STRING" id="41427.A0A182IMN7"/>
<feature type="compositionally biased region" description="Basic and acidic residues" evidence="5">
    <location>
        <begin position="168"/>
        <end position="181"/>
    </location>
</feature>
<organism evidence="7">
    <name type="scientific">Anopheles atroparvus</name>
    <name type="common">European mosquito</name>
    <dbReference type="NCBI Taxonomy" id="41427"/>
    <lineage>
        <taxon>Eukaryota</taxon>
        <taxon>Metazoa</taxon>
        <taxon>Ecdysozoa</taxon>
        <taxon>Arthropoda</taxon>
        <taxon>Hexapoda</taxon>
        <taxon>Insecta</taxon>
        <taxon>Pterygota</taxon>
        <taxon>Neoptera</taxon>
        <taxon>Endopterygota</taxon>
        <taxon>Diptera</taxon>
        <taxon>Nematocera</taxon>
        <taxon>Culicoidea</taxon>
        <taxon>Culicidae</taxon>
        <taxon>Anophelinae</taxon>
        <taxon>Anopheles</taxon>
    </lineage>
</organism>
<evidence type="ECO:0000256" key="1">
    <source>
        <dbReference type="ARBA" id="ARBA00022723"/>
    </source>
</evidence>
<feature type="region of interest" description="Disordered" evidence="5">
    <location>
        <begin position="109"/>
        <end position="128"/>
    </location>
</feature>
<feature type="domain" description="C2H2-type" evidence="6">
    <location>
        <begin position="603"/>
        <end position="627"/>
    </location>
</feature>
<dbReference type="GO" id="GO:0000977">
    <property type="term" value="F:RNA polymerase II transcription regulatory region sequence-specific DNA binding"/>
    <property type="evidence" value="ECO:0007669"/>
    <property type="project" value="TreeGrafter"/>
</dbReference>
<dbReference type="PANTHER" id="PTHR24379">
    <property type="entry name" value="KRAB AND ZINC FINGER DOMAIN-CONTAINING"/>
    <property type="match status" value="1"/>
</dbReference>
<keyword evidence="3" id="KW-0863">Zinc-finger</keyword>
<feature type="region of interest" description="Disordered" evidence="5">
    <location>
        <begin position="168"/>
        <end position="195"/>
    </location>
</feature>
<sequence>MMKRASKRRKTSLAERVVEEMVPVRCCICSKKYTRKHLHELCTTIEMADGSASCTIASVIEEVAAVKLKQVAAQAICEICWRDVNAAYLIQDKIRRSKHLLVFNEIEQENDNDQQQGDAAHSPATSANASTEIDVKFEVLVDESSNKRPNHVSEEEYDCEYLDEYLEPSRSDDHTYDSRRDEDEEATIPQDPASMPSLLDASILKEETLQSEPFSSDHRTTRQFEMPRETFVQRNELHDQYRTVEVTGERCCGCSFVAANRRELLQHSESVHAIEITGSGDYCPICFFKFATDGQLERHMQEFKSTTMYVCLQCNRFYNVRQKLYIHLLKCGENNGEVSQNESDDEVEEIEDDTYEVEDYDQIIEDPFNGAECDSKPSANDSLTEAYLRKMQHYRTRFDEIVSNEIFSCELNEAELNVQESQIAEQYTFETFKYVRLRGERCCGCSFISYTREQLMQHGKAFHHAAGRQVDDDHKCILCGSQFQEEREIVKHLSFFTSKELFFCTICNETFLNKENLKSHQQRSERHRERQMDKFQQAGIEMIGQVTFVELDQTDVLEQMERVQAEKNNLRPKSIRIIPMPEARFIKSVVEHSNYCVLTVFGQRCCGCGKFFDTPADLQEHSRHEHTLPLGTNWISDHLQCEICHAVFDFERGLSLHRATRRCNRANLYLCKLCGLLFSKKYCLARHMQSAPNHLSQLIVDAGNNGRKSETGDGVQSDLPGGEANNSAASDPRVSEALHLHKSVQEAGLQKVGHFVGYHCCFSKCTHTFTDEEQLIEHSREEHGGKRRQNECERSSEQNICPCCCKSFLDRGKLSWHRFQRFVPRQHNCKYCDQSFAKWPKLQLHVETEHRASPPNLICAVCGKSFVLRTRLKAHMKLHDAKKDFTCTICGDQFASNGLMKRHRRSVHSTELLFECKLCPKRFAVIEKLQIHQRVHTGEKPFECTYCPRAFSHYTDRKRHEMAAHTGERPHKCPHCSASYIRKRELSLHMQKHKEGTQN</sequence>
<feature type="region of interest" description="Disordered" evidence="5">
    <location>
        <begin position="706"/>
        <end position="732"/>
    </location>
</feature>
<dbReference type="Pfam" id="PF00096">
    <property type="entry name" value="zf-C2H2"/>
    <property type="match status" value="2"/>
</dbReference>
<keyword evidence="4" id="KW-0862">Zinc</keyword>
<protein>
    <recommendedName>
        <fullName evidence="6">C2H2-type domain-containing protein</fullName>
    </recommendedName>
</protein>
<feature type="domain" description="C2H2-type" evidence="6">
    <location>
        <begin position="971"/>
        <end position="998"/>
    </location>
</feature>
<dbReference type="EnsemblMetazoa" id="AATE002017-RA">
    <property type="protein sequence ID" value="AATE002017-PA.1"/>
    <property type="gene ID" value="AATE002017"/>
</dbReference>
<evidence type="ECO:0000256" key="5">
    <source>
        <dbReference type="SAM" id="MobiDB-lite"/>
    </source>
</evidence>
<evidence type="ECO:0000259" key="6">
    <source>
        <dbReference type="PROSITE" id="PS50157"/>
    </source>
</evidence>
<feature type="domain" description="C2H2-type" evidence="6">
    <location>
        <begin position="758"/>
        <end position="788"/>
    </location>
</feature>
<dbReference type="FunFam" id="3.30.160.60:FF:000446">
    <property type="entry name" value="Zinc finger protein"/>
    <property type="match status" value="2"/>
</dbReference>
<dbReference type="InterPro" id="IPR036236">
    <property type="entry name" value="Znf_C2H2_sf"/>
</dbReference>
<feature type="domain" description="C2H2-type" evidence="6">
    <location>
        <begin position="857"/>
        <end position="884"/>
    </location>
</feature>
<dbReference type="SMART" id="SM00355">
    <property type="entry name" value="ZnF_C2H2"/>
    <property type="match status" value="16"/>
</dbReference>
<dbReference type="AlphaFoldDB" id="A0A182IMN7"/>
<dbReference type="PROSITE" id="PS50157">
    <property type="entry name" value="ZINC_FINGER_C2H2_2"/>
    <property type="match status" value="10"/>
</dbReference>
<feature type="domain" description="C2H2-type" evidence="6">
    <location>
        <begin position="942"/>
        <end position="970"/>
    </location>
</feature>
<feature type="domain" description="C2H2-type" evidence="6">
    <location>
        <begin position="827"/>
        <end position="855"/>
    </location>
</feature>
<evidence type="ECO:0000256" key="2">
    <source>
        <dbReference type="ARBA" id="ARBA00022737"/>
    </source>
</evidence>
<keyword evidence="1" id="KW-0479">Metal-binding</keyword>
<dbReference type="Gene3D" id="3.30.160.60">
    <property type="entry name" value="Classic Zinc Finger"/>
    <property type="match status" value="8"/>
</dbReference>
<proteinExistence type="predicted"/>
<evidence type="ECO:0000256" key="4">
    <source>
        <dbReference type="ARBA" id="ARBA00022833"/>
    </source>
</evidence>
<reference evidence="7" key="1">
    <citation type="submission" date="2022-08" db="UniProtKB">
        <authorList>
            <consortium name="EnsemblMetazoa"/>
        </authorList>
    </citation>
    <scope>IDENTIFICATION</scope>
    <source>
        <strain evidence="7">EBRO</strain>
    </source>
</reference>
<dbReference type="GO" id="GO:0008270">
    <property type="term" value="F:zinc ion binding"/>
    <property type="evidence" value="ECO:0007669"/>
    <property type="project" value="UniProtKB-KW"/>
</dbReference>
<dbReference type="InterPro" id="IPR013087">
    <property type="entry name" value="Znf_C2H2_type"/>
</dbReference>